<comment type="caution">
    <text evidence="2">The sequence shown here is derived from an EMBL/GenBank/DDBJ whole genome shotgun (WGS) entry which is preliminary data.</text>
</comment>
<name>A0AAV4QPU4_CAEEX</name>
<feature type="compositionally biased region" description="Polar residues" evidence="1">
    <location>
        <begin position="74"/>
        <end position="88"/>
    </location>
</feature>
<organism evidence="2 3">
    <name type="scientific">Caerostris extrusa</name>
    <name type="common">Bark spider</name>
    <name type="synonym">Caerostris bankana</name>
    <dbReference type="NCBI Taxonomy" id="172846"/>
    <lineage>
        <taxon>Eukaryota</taxon>
        <taxon>Metazoa</taxon>
        <taxon>Ecdysozoa</taxon>
        <taxon>Arthropoda</taxon>
        <taxon>Chelicerata</taxon>
        <taxon>Arachnida</taxon>
        <taxon>Araneae</taxon>
        <taxon>Araneomorphae</taxon>
        <taxon>Entelegynae</taxon>
        <taxon>Araneoidea</taxon>
        <taxon>Araneidae</taxon>
        <taxon>Caerostris</taxon>
    </lineage>
</organism>
<feature type="region of interest" description="Disordered" evidence="1">
    <location>
        <begin position="74"/>
        <end position="95"/>
    </location>
</feature>
<reference evidence="2 3" key="1">
    <citation type="submission" date="2021-06" db="EMBL/GenBank/DDBJ databases">
        <title>Caerostris extrusa draft genome.</title>
        <authorList>
            <person name="Kono N."/>
            <person name="Arakawa K."/>
        </authorList>
    </citation>
    <scope>NUCLEOTIDE SEQUENCE [LARGE SCALE GENOMIC DNA]</scope>
</reference>
<dbReference type="AlphaFoldDB" id="A0AAV4QPU4"/>
<evidence type="ECO:0000313" key="3">
    <source>
        <dbReference type="Proteomes" id="UP001054945"/>
    </source>
</evidence>
<evidence type="ECO:0000313" key="2">
    <source>
        <dbReference type="EMBL" id="GIY10951.1"/>
    </source>
</evidence>
<sequence length="95" mass="10932">MTFVTLQMAQVVNSEDITYLYDSTRTYLSSRALMTKPDVILVRYSISPDPGAMDCMFSWHSRDLHNGEQQYHKTVNRSSDGLRSNFDSVSRRFAS</sequence>
<proteinExistence type="predicted"/>
<protein>
    <submittedName>
        <fullName evidence="2">Uncharacterized protein</fullName>
    </submittedName>
</protein>
<gene>
    <name evidence="2" type="ORF">CEXT_94591</name>
</gene>
<evidence type="ECO:0000256" key="1">
    <source>
        <dbReference type="SAM" id="MobiDB-lite"/>
    </source>
</evidence>
<keyword evidence="3" id="KW-1185">Reference proteome</keyword>
<dbReference type="Proteomes" id="UP001054945">
    <property type="component" value="Unassembled WGS sequence"/>
</dbReference>
<accession>A0AAV4QPU4</accession>
<dbReference type="EMBL" id="BPLR01006582">
    <property type="protein sequence ID" value="GIY10951.1"/>
    <property type="molecule type" value="Genomic_DNA"/>
</dbReference>